<gene>
    <name evidence="3" type="primary">LOC112044942</name>
</gene>
<dbReference type="OrthoDB" id="6931985at2759"/>
<dbReference type="RefSeq" id="XP_023936727.2">
    <property type="nucleotide sequence ID" value="XM_024080959.2"/>
</dbReference>
<proteinExistence type="predicted"/>
<dbReference type="PROSITE" id="PS51257">
    <property type="entry name" value="PROKAR_LIPOPROTEIN"/>
    <property type="match status" value="1"/>
</dbReference>
<reference evidence="3" key="1">
    <citation type="submission" date="2025-08" db="UniProtKB">
        <authorList>
            <consortium name="RefSeq"/>
        </authorList>
    </citation>
    <scope>IDENTIFICATION</scope>
</reference>
<feature type="chain" id="PRO_5045824677" evidence="1">
    <location>
        <begin position="17"/>
        <end position="233"/>
    </location>
</feature>
<organism evidence="2 3">
    <name type="scientific">Bicyclus anynana</name>
    <name type="common">Squinting bush brown butterfly</name>
    <dbReference type="NCBI Taxonomy" id="110368"/>
    <lineage>
        <taxon>Eukaryota</taxon>
        <taxon>Metazoa</taxon>
        <taxon>Ecdysozoa</taxon>
        <taxon>Arthropoda</taxon>
        <taxon>Hexapoda</taxon>
        <taxon>Insecta</taxon>
        <taxon>Pterygota</taxon>
        <taxon>Neoptera</taxon>
        <taxon>Endopterygota</taxon>
        <taxon>Lepidoptera</taxon>
        <taxon>Glossata</taxon>
        <taxon>Ditrysia</taxon>
        <taxon>Papilionoidea</taxon>
        <taxon>Nymphalidae</taxon>
        <taxon>Satyrinae</taxon>
        <taxon>Satyrini</taxon>
        <taxon>Mycalesina</taxon>
        <taxon>Bicyclus</taxon>
    </lineage>
</organism>
<name>A0A6J1MUU1_BICAN</name>
<keyword evidence="1" id="KW-0732">Signal</keyword>
<accession>A0A6J1MUU1</accession>
<sequence length="233" mass="24655">MFKFVVLCALVAAACADPALLAPYSYSTGVVAPAPAVYSSYPGGVVYSPSVATAPLAYSTPYGYSHFIKKRSVPLAVSSYVAPSTYVASTPLVNSWAGAYAAPYPTTYAGPYATTYSSPLYTTAHLIKKRSAPFVVPSTYVAPTPYVASSPYVAPYVASTYAATPVVSTPYVSSALGYTHFIKKRSAPFVAAYPAPVSYSHQSRFDYQTTSPAITTYSTYSSPLYPIGLGQLH</sequence>
<dbReference type="KEGG" id="bany:112044942"/>
<dbReference type="Proteomes" id="UP001652582">
    <property type="component" value="Chromosome 15"/>
</dbReference>
<evidence type="ECO:0000313" key="3">
    <source>
        <dbReference type="RefSeq" id="XP_023936727.2"/>
    </source>
</evidence>
<dbReference type="AlphaFoldDB" id="A0A6J1MUU1"/>
<evidence type="ECO:0000313" key="2">
    <source>
        <dbReference type="Proteomes" id="UP001652582"/>
    </source>
</evidence>
<dbReference type="GeneID" id="112044942"/>
<evidence type="ECO:0000256" key="1">
    <source>
        <dbReference type="SAM" id="SignalP"/>
    </source>
</evidence>
<protein>
    <submittedName>
        <fullName evidence="3">Uncharacterized protein LOC112044942</fullName>
    </submittedName>
</protein>
<keyword evidence="2" id="KW-1185">Reference proteome</keyword>
<feature type="signal peptide" evidence="1">
    <location>
        <begin position="1"/>
        <end position="16"/>
    </location>
</feature>